<dbReference type="PANTHER" id="PTHR33332">
    <property type="entry name" value="REVERSE TRANSCRIPTASE DOMAIN-CONTAINING PROTEIN"/>
    <property type="match status" value="1"/>
</dbReference>
<evidence type="ECO:0000256" key="1">
    <source>
        <dbReference type="SAM" id="MobiDB-lite"/>
    </source>
</evidence>
<gene>
    <name evidence="2" type="ORF">DUI87_15942</name>
</gene>
<dbReference type="OrthoDB" id="276744at2759"/>
<comment type="caution">
    <text evidence="2">The sequence shown here is derived from an EMBL/GenBank/DDBJ whole genome shotgun (WGS) entry which is preliminary data.</text>
</comment>
<name>A0A3M0K025_HIRRU</name>
<dbReference type="AlphaFoldDB" id="A0A3M0K025"/>
<reference evidence="2 3" key="1">
    <citation type="submission" date="2018-07" db="EMBL/GenBank/DDBJ databases">
        <title>A high quality draft genome assembly of the barn swallow (H. rustica rustica).</title>
        <authorList>
            <person name="Formenti G."/>
            <person name="Chiara M."/>
            <person name="Poveda L."/>
            <person name="Francoijs K.-J."/>
            <person name="Bonisoli-Alquati A."/>
            <person name="Canova L."/>
            <person name="Gianfranceschi L."/>
            <person name="Horner D.S."/>
            <person name="Saino N."/>
        </authorList>
    </citation>
    <scope>NUCLEOTIDE SEQUENCE [LARGE SCALE GENOMIC DNA]</scope>
    <source>
        <strain evidence="2">Chelidonia</strain>
        <tissue evidence="2">Blood</tissue>
    </source>
</reference>
<accession>A0A3M0K025</accession>
<evidence type="ECO:0000313" key="3">
    <source>
        <dbReference type="Proteomes" id="UP000269221"/>
    </source>
</evidence>
<dbReference type="EMBL" id="QRBI01000120">
    <property type="protein sequence ID" value="RMC06505.1"/>
    <property type="molecule type" value="Genomic_DNA"/>
</dbReference>
<evidence type="ECO:0000313" key="2">
    <source>
        <dbReference type="EMBL" id="RMC06505.1"/>
    </source>
</evidence>
<sequence>MSQQCAQVAKRANGILAWIRNGVASRSREVILPLYSALVRPHIECCVQFWAPQFRKDVETLQRIQRRQPGRLLNAHSGRNLARNMRQLMIMMSCKGPFCVSGSIPHWAGDDLWLARVNTATEGPGSFRLLGLAAGPNSVVTATAAEEKRLALSLADSEALSMPTEPEHGGEGSENMRGTALQTPRSVEKEGQEVPQVLEQIPLQSVVKPMMKQLSPCSPWMINRDAEIHLQSMEDPRTRAGG</sequence>
<feature type="region of interest" description="Disordered" evidence="1">
    <location>
        <begin position="159"/>
        <end position="193"/>
    </location>
</feature>
<dbReference type="STRING" id="333673.A0A3M0K025"/>
<dbReference type="Proteomes" id="UP000269221">
    <property type="component" value="Unassembled WGS sequence"/>
</dbReference>
<protein>
    <submittedName>
        <fullName evidence="2">Uncharacterized protein</fullName>
    </submittedName>
</protein>
<proteinExistence type="predicted"/>
<organism evidence="2 3">
    <name type="scientific">Hirundo rustica rustica</name>
    <dbReference type="NCBI Taxonomy" id="333673"/>
    <lineage>
        <taxon>Eukaryota</taxon>
        <taxon>Metazoa</taxon>
        <taxon>Chordata</taxon>
        <taxon>Craniata</taxon>
        <taxon>Vertebrata</taxon>
        <taxon>Euteleostomi</taxon>
        <taxon>Archelosauria</taxon>
        <taxon>Archosauria</taxon>
        <taxon>Dinosauria</taxon>
        <taxon>Saurischia</taxon>
        <taxon>Theropoda</taxon>
        <taxon>Coelurosauria</taxon>
        <taxon>Aves</taxon>
        <taxon>Neognathae</taxon>
        <taxon>Neoaves</taxon>
        <taxon>Telluraves</taxon>
        <taxon>Australaves</taxon>
        <taxon>Passeriformes</taxon>
        <taxon>Sylvioidea</taxon>
        <taxon>Hirundinidae</taxon>
        <taxon>Hirundo</taxon>
    </lineage>
</organism>
<keyword evidence="3" id="KW-1185">Reference proteome</keyword>